<comment type="caution">
    <text evidence="4">The sequence shown here is derived from an EMBL/GenBank/DDBJ whole genome shotgun (WGS) entry which is preliminary data.</text>
</comment>
<keyword evidence="2" id="KW-0129">CBS domain</keyword>
<accession>A0A096BG59</accession>
<dbReference type="AlphaFoldDB" id="A0A096BG59"/>
<dbReference type="RefSeq" id="WP_035163767.1">
    <property type="nucleotide sequence ID" value="NZ_AZTB01000037.1"/>
</dbReference>
<evidence type="ECO:0000256" key="2">
    <source>
        <dbReference type="PROSITE-ProRule" id="PRU00703"/>
    </source>
</evidence>
<dbReference type="InterPro" id="IPR013196">
    <property type="entry name" value="HTH_11"/>
</dbReference>
<organism evidence="4 5">
    <name type="scientific">Caloranaerobacter azorensis H53214</name>
    <dbReference type="NCBI Taxonomy" id="1156417"/>
    <lineage>
        <taxon>Bacteria</taxon>
        <taxon>Bacillati</taxon>
        <taxon>Bacillota</taxon>
        <taxon>Tissierellia</taxon>
        <taxon>Tissierellales</taxon>
        <taxon>Thermohalobacteraceae</taxon>
        <taxon>Caloranaerobacter</taxon>
    </lineage>
</organism>
<dbReference type="InterPro" id="IPR000644">
    <property type="entry name" value="CBS_dom"/>
</dbReference>
<keyword evidence="1" id="KW-0677">Repeat</keyword>
<feature type="domain" description="CBS" evidence="3">
    <location>
        <begin position="147"/>
        <end position="214"/>
    </location>
</feature>
<dbReference type="CDD" id="cd04617">
    <property type="entry name" value="CBS_pair_CcpN"/>
    <property type="match status" value="1"/>
</dbReference>
<dbReference type="PROSITE" id="PS51371">
    <property type="entry name" value="CBS"/>
    <property type="match status" value="2"/>
</dbReference>
<dbReference type="PIRSF" id="PIRSF026546">
    <property type="entry name" value="UCP026546_CBS_YqzB"/>
    <property type="match status" value="1"/>
</dbReference>
<dbReference type="InterPro" id="IPR036390">
    <property type="entry name" value="WH_DNA-bd_sf"/>
</dbReference>
<dbReference type="Pfam" id="PF08279">
    <property type="entry name" value="HTH_11"/>
    <property type="match status" value="1"/>
</dbReference>
<dbReference type="SMART" id="SM00116">
    <property type="entry name" value="CBS"/>
    <property type="match status" value="2"/>
</dbReference>
<sequence length="215" mass="23651">MSVIQYTERQNQIINIVKKNQPITSEAIAKKLNLTRATLRPDLAILTMSGILEARPKVGYFYSGKSNLDFYKDYIKEIKVDDIKSLPVVVDESTTVYDAIVTLFLEDVGTVCVVSKGLLVGVVSRKDFLKSAIGGVDINKIPVGVIMTRMPNIIVAKPEESIIEAAEKIIEHQVDSLPVVQDAEVDGVKGYKVVGRISKTNITKIFVDLVTKASI</sequence>
<evidence type="ECO:0000256" key="1">
    <source>
        <dbReference type="ARBA" id="ARBA00022737"/>
    </source>
</evidence>
<dbReference type="InterPro" id="IPR046342">
    <property type="entry name" value="CBS_dom_sf"/>
</dbReference>
<dbReference type="InterPro" id="IPR036388">
    <property type="entry name" value="WH-like_DNA-bd_sf"/>
</dbReference>
<dbReference type="SUPFAM" id="SSF46785">
    <property type="entry name" value="Winged helix' DNA-binding domain"/>
    <property type="match status" value="1"/>
</dbReference>
<dbReference type="Proteomes" id="UP000029622">
    <property type="component" value="Unassembled WGS sequence"/>
</dbReference>
<gene>
    <name evidence="4" type="ORF">Y919_07880</name>
</gene>
<dbReference type="InterPro" id="IPR016842">
    <property type="entry name" value="UCP026546_HTH-CBS"/>
</dbReference>
<dbReference type="STRING" id="1156417.Y919_07880"/>
<dbReference type="EMBL" id="AZTB01000037">
    <property type="protein sequence ID" value="KGG80165.1"/>
    <property type="molecule type" value="Genomic_DNA"/>
</dbReference>
<dbReference type="PANTHER" id="PTHR48108">
    <property type="entry name" value="CBS DOMAIN-CONTAINING PROTEIN CBSX2, CHLOROPLASTIC"/>
    <property type="match status" value="1"/>
</dbReference>
<feature type="domain" description="CBS" evidence="3">
    <location>
        <begin position="83"/>
        <end position="138"/>
    </location>
</feature>
<evidence type="ECO:0000313" key="5">
    <source>
        <dbReference type="Proteomes" id="UP000029622"/>
    </source>
</evidence>
<reference evidence="4 5" key="1">
    <citation type="submission" date="2013-12" db="EMBL/GenBank/DDBJ databases">
        <title>Draft genome sequence of Caloranaerobacter sp. H53214.</title>
        <authorList>
            <person name="Jiang L.J."/>
            <person name="Shao Z.Z."/>
            <person name="Long M.N."/>
        </authorList>
    </citation>
    <scope>NUCLEOTIDE SEQUENCE [LARGE SCALE GENOMIC DNA]</scope>
    <source>
        <strain evidence="4 5">H53214</strain>
    </source>
</reference>
<name>A0A096BG59_9FIRM</name>
<dbReference type="Gene3D" id="3.10.580.10">
    <property type="entry name" value="CBS-domain"/>
    <property type="match status" value="1"/>
</dbReference>
<proteinExistence type="predicted"/>
<dbReference type="Gene3D" id="1.10.10.10">
    <property type="entry name" value="Winged helix-like DNA-binding domain superfamily/Winged helix DNA-binding domain"/>
    <property type="match status" value="1"/>
</dbReference>
<evidence type="ECO:0000313" key="4">
    <source>
        <dbReference type="EMBL" id="KGG80165.1"/>
    </source>
</evidence>
<dbReference type="PANTHER" id="PTHR48108:SF32">
    <property type="entry name" value="TRANSCRIPTIONAL REPRESSOR CCPN"/>
    <property type="match status" value="1"/>
</dbReference>
<dbReference type="SUPFAM" id="SSF54631">
    <property type="entry name" value="CBS-domain pair"/>
    <property type="match status" value="1"/>
</dbReference>
<evidence type="ECO:0000259" key="3">
    <source>
        <dbReference type="PROSITE" id="PS51371"/>
    </source>
</evidence>
<dbReference type="InterPro" id="IPR051462">
    <property type="entry name" value="CBS_domain-containing"/>
</dbReference>
<protein>
    <recommendedName>
        <fullName evidence="3">CBS domain-containing protein</fullName>
    </recommendedName>
</protein>
<dbReference type="Pfam" id="PF00571">
    <property type="entry name" value="CBS"/>
    <property type="match status" value="2"/>
</dbReference>